<dbReference type="Proteomes" id="UP000249623">
    <property type="component" value="Chromosome 1"/>
</dbReference>
<gene>
    <name evidence="1" type="ORF">NCTC11085_00273</name>
</gene>
<proteinExistence type="predicted"/>
<dbReference type="EMBL" id="LS483346">
    <property type="protein sequence ID" value="SQF33800.1"/>
    <property type="molecule type" value="Genomic_DNA"/>
</dbReference>
<organism evidence="1 2">
    <name type="scientific">Streptococcus sanguinis</name>
    <dbReference type="NCBI Taxonomy" id="1305"/>
    <lineage>
        <taxon>Bacteria</taxon>
        <taxon>Bacillati</taxon>
        <taxon>Bacillota</taxon>
        <taxon>Bacilli</taxon>
        <taxon>Lactobacillales</taxon>
        <taxon>Streptococcaceae</taxon>
        <taxon>Streptococcus</taxon>
    </lineage>
</organism>
<reference evidence="1 2" key="1">
    <citation type="submission" date="2018-06" db="EMBL/GenBank/DDBJ databases">
        <authorList>
            <consortium name="Pathogen Informatics"/>
            <person name="Doyle S."/>
        </authorList>
    </citation>
    <scope>NUCLEOTIDE SEQUENCE [LARGE SCALE GENOMIC DNA]</scope>
    <source>
        <strain evidence="1 2">NCTC11085</strain>
    </source>
</reference>
<dbReference type="RefSeq" id="WP_002926178.1">
    <property type="nucleotide sequence ID" value="NZ_CP071430.1"/>
</dbReference>
<dbReference type="AlphaFoldDB" id="A0A2X3UXR3"/>
<accession>A0A2X3UXR3</accession>
<sequence length="82" mass="9352">MNEKEYDLEQGLEELVKLVRLSTERQIDEAACEAIVKKAKIIYEKYPESEDIALGYAIILMILSVKQPELNEPKATVDKLQA</sequence>
<evidence type="ECO:0000313" key="1">
    <source>
        <dbReference type="EMBL" id="SQF33800.1"/>
    </source>
</evidence>
<evidence type="ECO:0000313" key="2">
    <source>
        <dbReference type="Proteomes" id="UP000249623"/>
    </source>
</evidence>
<protein>
    <submittedName>
        <fullName evidence="1">Uncharacterized protein</fullName>
    </submittedName>
</protein>
<name>A0A2X3UXR3_STRSA</name>